<evidence type="ECO:0000313" key="7">
    <source>
        <dbReference type="EMBL" id="EKE26406.1"/>
    </source>
</evidence>
<proteinExistence type="inferred from homology"/>
<evidence type="ECO:0000256" key="1">
    <source>
        <dbReference type="ARBA" id="ARBA00009943"/>
    </source>
</evidence>
<dbReference type="Pfam" id="PF02388">
    <property type="entry name" value="FemAB"/>
    <property type="match status" value="2"/>
</dbReference>
<evidence type="ECO:0000256" key="6">
    <source>
        <dbReference type="ARBA" id="ARBA00023316"/>
    </source>
</evidence>
<dbReference type="InterPro" id="IPR003447">
    <property type="entry name" value="FEMABX"/>
</dbReference>
<dbReference type="GO" id="GO:0016755">
    <property type="term" value="F:aminoacyltransferase activity"/>
    <property type="evidence" value="ECO:0007669"/>
    <property type="project" value="InterPro"/>
</dbReference>
<dbReference type="GO" id="GO:0008360">
    <property type="term" value="P:regulation of cell shape"/>
    <property type="evidence" value="ECO:0007669"/>
    <property type="project" value="UniProtKB-KW"/>
</dbReference>
<keyword evidence="4" id="KW-0573">Peptidoglycan synthesis</keyword>
<comment type="similarity">
    <text evidence="1">Belongs to the FemABX family.</text>
</comment>
<dbReference type="AlphaFoldDB" id="K2F5P6"/>
<gene>
    <name evidence="7" type="ORF">ACD_4C00302G0002</name>
</gene>
<dbReference type="PANTHER" id="PTHR36174">
    <property type="entry name" value="LIPID II:GLYCINE GLYCYLTRANSFERASE"/>
    <property type="match status" value="1"/>
</dbReference>
<dbReference type="GO" id="GO:0071555">
    <property type="term" value="P:cell wall organization"/>
    <property type="evidence" value="ECO:0007669"/>
    <property type="project" value="UniProtKB-KW"/>
</dbReference>
<evidence type="ECO:0000256" key="2">
    <source>
        <dbReference type="ARBA" id="ARBA00022679"/>
    </source>
</evidence>
<dbReference type="InterPro" id="IPR050644">
    <property type="entry name" value="PG_Glycine_Bridge_Synth"/>
</dbReference>
<protein>
    <submittedName>
        <fullName evidence="7">Methicillin resistance protein</fullName>
    </submittedName>
</protein>
<accession>K2F5P6</accession>
<keyword evidence="3" id="KW-0133">Cell shape</keyword>
<name>K2F5P6_9BACT</name>
<dbReference type="SUPFAM" id="SSF55729">
    <property type="entry name" value="Acyl-CoA N-acyltransferases (Nat)"/>
    <property type="match status" value="1"/>
</dbReference>
<comment type="caution">
    <text evidence="7">The sequence shown here is derived from an EMBL/GenBank/DDBJ whole genome shotgun (WGS) entry which is preliminary data.</text>
</comment>
<sequence>MLINTLELISKNDALEKISKEIKKITDKNPYNPIWQTLDWNLMLKEAWYVEKWFFIWIYDEPHNLQNFAIIEKRSIGLWKFAFFILWWPSNDSYLELLEKEIIRLWKVESIIYIQIEPLIYLNFNWFKNFKLKKFIEKYTILIDLEKSLEDILSEMKPKWRYNIKVAEKHWIKIEKSEFSEKNVNIFYDLLSETNKRDKFNINSLSYFKTFLDYIYKNNLGWLYFAKKDEEVIACWIFIISNNTCYYYYWASTSDNNKRKFMASYLIQWEMIKKAKNEWCKFYDFLWIAMPWSSDSSLAWVTDFKLKFSENIKEWPNSQIYINKKIYFYFFLLKNKIKNFLK</sequence>
<organism evidence="7">
    <name type="scientific">uncultured bacterium</name>
    <name type="common">gcode 4</name>
    <dbReference type="NCBI Taxonomy" id="1234023"/>
    <lineage>
        <taxon>Bacteria</taxon>
        <taxon>environmental samples</taxon>
    </lineage>
</organism>
<keyword evidence="6" id="KW-0961">Cell wall biogenesis/degradation</keyword>
<dbReference type="GO" id="GO:0009252">
    <property type="term" value="P:peptidoglycan biosynthetic process"/>
    <property type="evidence" value="ECO:0007669"/>
    <property type="project" value="UniProtKB-KW"/>
</dbReference>
<keyword evidence="2" id="KW-0808">Transferase</keyword>
<dbReference type="PANTHER" id="PTHR36174:SF1">
    <property type="entry name" value="LIPID II:GLYCINE GLYCYLTRANSFERASE"/>
    <property type="match status" value="1"/>
</dbReference>
<dbReference type="PROSITE" id="PS51191">
    <property type="entry name" value="FEMABX"/>
    <property type="match status" value="1"/>
</dbReference>
<dbReference type="Gene3D" id="3.40.630.30">
    <property type="match status" value="1"/>
</dbReference>
<dbReference type="EMBL" id="AMFJ01000818">
    <property type="protein sequence ID" value="EKE26406.1"/>
    <property type="molecule type" value="Genomic_DNA"/>
</dbReference>
<reference evidence="7" key="1">
    <citation type="journal article" date="2012" name="Science">
        <title>Fermentation, hydrogen, and sulfur metabolism in multiple uncultivated bacterial phyla.</title>
        <authorList>
            <person name="Wrighton K.C."/>
            <person name="Thomas B.C."/>
            <person name="Sharon I."/>
            <person name="Miller C.S."/>
            <person name="Castelle C.J."/>
            <person name="VerBerkmoes N.C."/>
            <person name="Wilkins M.J."/>
            <person name="Hettich R.L."/>
            <person name="Lipton M.S."/>
            <person name="Williams K.H."/>
            <person name="Long P.E."/>
            <person name="Banfield J.F."/>
        </authorList>
    </citation>
    <scope>NUCLEOTIDE SEQUENCE [LARGE SCALE GENOMIC DNA]</scope>
</reference>
<keyword evidence="5" id="KW-0012">Acyltransferase</keyword>
<evidence type="ECO:0000256" key="3">
    <source>
        <dbReference type="ARBA" id="ARBA00022960"/>
    </source>
</evidence>
<evidence type="ECO:0000256" key="4">
    <source>
        <dbReference type="ARBA" id="ARBA00022984"/>
    </source>
</evidence>
<dbReference type="InterPro" id="IPR016181">
    <property type="entry name" value="Acyl_CoA_acyltransferase"/>
</dbReference>
<evidence type="ECO:0000256" key="5">
    <source>
        <dbReference type="ARBA" id="ARBA00023315"/>
    </source>
</evidence>